<evidence type="ECO:0000313" key="3">
    <source>
        <dbReference type="Proteomes" id="UP001174909"/>
    </source>
</evidence>
<keyword evidence="3" id="KW-1185">Reference proteome</keyword>
<protein>
    <submittedName>
        <fullName evidence="2">Uncharacterized protein</fullName>
    </submittedName>
</protein>
<reference evidence="2" key="1">
    <citation type="submission" date="2023-03" db="EMBL/GenBank/DDBJ databases">
        <authorList>
            <person name="Steffen K."/>
            <person name="Cardenas P."/>
        </authorList>
    </citation>
    <scope>NUCLEOTIDE SEQUENCE</scope>
</reference>
<dbReference type="AlphaFoldDB" id="A0AA35WG38"/>
<gene>
    <name evidence="2" type="ORF">GBAR_LOCUS11583</name>
</gene>
<accession>A0AA35WG38</accession>
<name>A0AA35WG38_GEOBA</name>
<dbReference type="Proteomes" id="UP001174909">
    <property type="component" value="Unassembled WGS sequence"/>
</dbReference>
<comment type="caution">
    <text evidence="2">The sequence shown here is derived from an EMBL/GenBank/DDBJ whole genome shotgun (WGS) entry which is preliminary data.</text>
</comment>
<proteinExistence type="predicted"/>
<evidence type="ECO:0000313" key="2">
    <source>
        <dbReference type="EMBL" id="CAI8019239.1"/>
    </source>
</evidence>
<feature type="region of interest" description="Disordered" evidence="1">
    <location>
        <begin position="1"/>
        <end position="36"/>
    </location>
</feature>
<feature type="compositionally biased region" description="Polar residues" evidence="1">
    <location>
        <begin position="1"/>
        <end position="15"/>
    </location>
</feature>
<organism evidence="2 3">
    <name type="scientific">Geodia barretti</name>
    <name type="common">Barrett's horny sponge</name>
    <dbReference type="NCBI Taxonomy" id="519541"/>
    <lineage>
        <taxon>Eukaryota</taxon>
        <taxon>Metazoa</taxon>
        <taxon>Porifera</taxon>
        <taxon>Demospongiae</taxon>
        <taxon>Heteroscleromorpha</taxon>
        <taxon>Tetractinellida</taxon>
        <taxon>Astrophorina</taxon>
        <taxon>Geodiidae</taxon>
        <taxon>Geodia</taxon>
    </lineage>
</organism>
<evidence type="ECO:0000256" key="1">
    <source>
        <dbReference type="SAM" id="MobiDB-lite"/>
    </source>
</evidence>
<dbReference type="EMBL" id="CASHTH010001736">
    <property type="protein sequence ID" value="CAI8019239.1"/>
    <property type="molecule type" value="Genomic_DNA"/>
</dbReference>
<sequence>MMCTCSSPSTGNLRRSGSFGVSDPRGPEGVEPVTGGFVLPPSNSSTGFGIKLSAMGFLLKQYYMSMDVPLSVVKF</sequence>